<dbReference type="InterPro" id="IPR012535">
    <property type="entry name" value="Cell_div_Cdc14"/>
</dbReference>
<feature type="domain" description="Josephin" evidence="7">
    <location>
        <begin position="158"/>
        <end position="191"/>
    </location>
</feature>
<reference evidence="8" key="2">
    <citation type="journal article" date="2015" name="Data Brief">
        <title>Shoot transcriptome of the giant reed, Arundo donax.</title>
        <authorList>
            <person name="Barrero R.A."/>
            <person name="Guerrero F.D."/>
            <person name="Moolhuijzen P."/>
            <person name="Goolsby J.A."/>
            <person name="Tidwell J."/>
            <person name="Bellgard S.E."/>
            <person name="Bellgard M.I."/>
        </authorList>
    </citation>
    <scope>NUCLEOTIDE SEQUENCE</scope>
    <source>
        <tissue evidence="8">Shoot tissue taken approximately 20 cm above the soil surface</tissue>
    </source>
</reference>
<protein>
    <recommendedName>
        <fullName evidence="2">ubiquitinyl hydrolase 1</fullName>
        <ecNumber evidence="2">3.4.19.12</ecNumber>
    </recommendedName>
</protein>
<sequence length="191" mass="21430">MNCAWFAVVPVLFEHSQRKASGDAVVTVGQVLGIEPARLKNPATDSEVVLALRVLEGCCLLCPDCAVAAHRYNAVKVILDMLMTRGILEQRACLDTLVALLVGCTDNLMDFKEQEGLNKIADLAKDTDMDDHVEMCRVSASLLWKYKRKLLCSLEVQYARRYEKTLRRRMCILHLLNGPFQLNSGFTIETI</sequence>
<dbReference type="InterPro" id="IPR011989">
    <property type="entry name" value="ARM-like"/>
</dbReference>
<dbReference type="PROSITE" id="PS50957">
    <property type="entry name" value="JOSEPHIN"/>
    <property type="match status" value="1"/>
</dbReference>
<evidence type="ECO:0000256" key="2">
    <source>
        <dbReference type="ARBA" id="ARBA00012759"/>
    </source>
</evidence>
<evidence type="ECO:0000256" key="1">
    <source>
        <dbReference type="ARBA" id="ARBA00000707"/>
    </source>
</evidence>
<dbReference type="Gene3D" id="1.25.10.10">
    <property type="entry name" value="Leucine-rich Repeat Variant"/>
    <property type="match status" value="1"/>
</dbReference>
<dbReference type="PANTHER" id="PTHR34065">
    <property type="entry name" value="CELL DIVISION CONTROL PROTEIN 14"/>
    <property type="match status" value="1"/>
</dbReference>
<organism evidence="8">
    <name type="scientific">Arundo donax</name>
    <name type="common">Giant reed</name>
    <name type="synonym">Donax arundinaceus</name>
    <dbReference type="NCBI Taxonomy" id="35708"/>
    <lineage>
        <taxon>Eukaryota</taxon>
        <taxon>Viridiplantae</taxon>
        <taxon>Streptophyta</taxon>
        <taxon>Embryophyta</taxon>
        <taxon>Tracheophyta</taxon>
        <taxon>Spermatophyta</taxon>
        <taxon>Magnoliopsida</taxon>
        <taxon>Liliopsida</taxon>
        <taxon>Poales</taxon>
        <taxon>Poaceae</taxon>
        <taxon>PACMAD clade</taxon>
        <taxon>Arundinoideae</taxon>
        <taxon>Arundineae</taxon>
        <taxon>Arundo</taxon>
    </lineage>
</organism>
<evidence type="ECO:0000256" key="5">
    <source>
        <dbReference type="ARBA" id="ARBA00022801"/>
    </source>
</evidence>
<dbReference type="EMBL" id="GBRH01209961">
    <property type="protein sequence ID" value="JAD87934.1"/>
    <property type="molecule type" value="Transcribed_RNA"/>
</dbReference>
<keyword evidence="4" id="KW-0833">Ubl conjugation pathway</keyword>
<dbReference type="GO" id="GO:0006508">
    <property type="term" value="P:proteolysis"/>
    <property type="evidence" value="ECO:0007669"/>
    <property type="project" value="UniProtKB-KW"/>
</dbReference>
<evidence type="ECO:0000256" key="4">
    <source>
        <dbReference type="ARBA" id="ARBA00022786"/>
    </source>
</evidence>
<evidence type="ECO:0000256" key="3">
    <source>
        <dbReference type="ARBA" id="ARBA00022670"/>
    </source>
</evidence>
<dbReference type="SUPFAM" id="SSF48371">
    <property type="entry name" value="ARM repeat"/>
    <property type="match status" value="1"/>
</dbReference>
<evidence type="ECO:0000256" key="6">
    <source>
        <dbReference type="PROSITE-ProRule" id="PRU00331"/>
    </source>
</evidence>
<dbReference type="InterPro" id="IPR006155">
    <property type="entry name" value="Josephin"/>
</dbReference>
<keyword evidence="5" id="KW-0378">Hydrolase</keyword>
<comment type="catalytic activity">
    <reaction evidence="1">
        <text>Thiol-dependent hydrolysis of ester, thioester, amide, peptide and isopeptide bonds formed by the C-terminal Gly of ubiquitin (a 76-residue protein attached to proteins as an intracellular targeting signal).</text>
        <dbReference type="EC" id="3.4.19.12"/>
    </reaction>
</comment>
<evidence type="ECO:0000259" key="7">
    <source>
        <dbReference type="PROSITE" id="PS50957"/>
    </source>
</evidence>
<comment type="caution">
    <text evidence="6">Lacks conserved residue(s) required for the propagation of feature annotation.</text>
</comment>
<dbReference type="PANTHER" id="PTHR34065:SF2">
    <property type="entry name" value="OS10G0520900 PROTEIN"/>
    <property type="match status" value="1"/>
</dbReference>
<dbReference type="InterPro" id="IPR016024">
    <property type="entry name" value="ARM-type_fold"/>
</dbReference>
<dbReference type="GO" id="GO:0004843">
    <property type="term" value="F:cysteine-type deubiquitinase activity"/>
    <property type="evidence" value="ECO:0007669"/>
    <property type="project" value="UniProtKB-EC"/>
</dbReference>
<dbReference type="EC" id="3.4.19.12" evidence="2"/>
<reference evidence="8" key="1">
    <citation type="submission" date="2014-09" db="EMBL/GenBank/DDBJ databases">
        <authorList>
            <person name="Magalhaes I.L.F."/>
            <person name="Oliveira U."/>
            <person name="Santos F.R."/>
            <person name="Vidigal T.H.D.A."/>
            <person name="Brescovit A.D."/>
            <person name="Santos A.J."/>
        </authorList>
    </citation>
    <scope>NUCLEOTIDE SEQUENCE</scope>
    <source>
        <tissue evidence="8">Shoot tissue taken approximately 20 cm above the soil surface</tissue>
    </source>
</reference>
<keyword evidence="3" id="KW-0645">Protease</keyword>
<accession>A0A0A9DH64</accession>
<dbReference type="GO" id="GO:0016579">
    <property type="term" value="P:protein deubiquitination"/>
    <property type="evidence" value="ECO:0007669"/>
    <property type="project" value="InterPro"/>
</dbReference>
<proteinExistence type="predicted"/>
<dbReference type="AlphaFoldDB" id="A0A0A9DH64"/>
<name>A0A0A9DH64_ARUDO</name>
<evidence type="ECO:0000313" key="8">
    <source>
        <dbReference type="EMBL" id="JAD87934.1"/>
    </source>
</evidence>
<dbReference type="Pfam" id="PF08045">
    <property type="entry name" value="CDC14"/>
    <property type="match status" value="1"/>
</dbReference>